<dbReference type="GO" id="GO:0032259">
    <property type="term" value="P:methylation"/>
    <property type="evidence" value="ECO:0007669"/>
    <property type="project" value="UniProtKB-KW"/>
</dbReference>
<evidence type="ECO:0000256" key="3">
    <source>
        <dbReference type="SAM" id="MobiDB-lite"/>
    </source>
</evidence>
<sequence length="352" mass="38804">MASRHVSRDSAPPAAVLGSSGPLWTGFGTTGAPVRYGDRNTAPDRRSPILGGRNRSRRHLVASGRTAAAARARLLERIRERVAVPKARRVGAWTRAPRRVRCMSERFYSDARLYDRLFPGGEPAVDFYRAEADRQGGRVLELGCGTGHKLIPIASDGHPCTGLELSSDMLTEAQRKADERAIAVEWVQGDMRDFDLGRTFDLVFVAANSLLHLHEAADLLRCFRSVRAHLAPGARFIFDVFNPNVRVLADADGVRRTRDALSFVDPDRGDVRVDVAETYDAAAQVTRGTWHFSADSEPDFLVAPLELRSIFPQELPLLLSLAGLRLVERFGDWSGRPFTGDAAIQLCVCESD</sequence>
<dbReference type="Pfam" id="PF13649">
    <property type="entry name" value="Methyltransf_25"/>
    <property type="match status" value="1"/>
</dbReference>
<reference evidence="5 6" key="1">
    <citation type="submission" date="2019-01" db="EMBL/GenBank/DDBJ databases">
        <title>Nocardioides guangzhouensis sp. nov., an actinobacterium isolated from soil.</title>
        <authorList>
            <person name="Fu Y."/>
            <person name="Cai Y."/>
            <person name="Lin Z."/>
            <person name="Chen P."/>
        </authorList>
    </citation>
    <scope>NUCLEOTIDE SEQUENCE [LARGE SCALE GENOMIC DNA]</scope>
    <source>
        <strain evidence="5 6">NBRC 105384</strain>
    </source>
</reference>
<dbReference type="EMBL" id="SDPU01000013">
    <property type="protein sequence ID" value="RYU13947.1"/>
    <property type="molecule type" value="Genomic_DNA"/>
</dbReference>
<feature type="region of interest" description="Disordered" evidence="3">
    <location>
        <begin position="1"/>
        <end position="55"/>
    </location>
</feature>
<name>A0A4Q5J5M7_9ACTN</name>
<keyword evidence="1 5" id="KW-0489">Methyltransferase</keyword>
<dbReference type="PANTHER" id="PTHR43861">
    <property type="entry name" value="TRANS-ACONITATE 2-METHYLTRANSFERASE-RELATED"/>
    <property type="match status" value="1"/>
</dbReference>
<evidence type="ECO:0000313" key="6">
    <source>
        <dbReference type="Proteomes" id="UP000291189"/>
    </source>
</evidence>
<dbReference type="OrthoDB" id="189743at2"/>
<evidence type="ECO:0000259" key="4">
    <source>
        <dbReference type="Pfam" id="PF13649"/>
    </source>
</evidence>
<evidence type="ECO:0000313" key="5">
    <source>
        <dbReference type="EMBL" id="RYU13947.1"/>
    </source>
</evidence>
<dbReference type="GO" id="GO:0008168">
    <property type="term" value="F:methyltransferase activity"/>
    <property type="evidence" value="ECO:0007669"/>
    <property type="project" value="UniProtKB-KW"/>
</dbReference>
<dbReference type="PANTHER" id="PTHR43861:SF1">
    <property type="entry name" value="TRANS-ACONITATE 2-METHYLTRANSFERASE"/>
    <property type="match status" value="1"/>
</dbReference>
<dbReference type="Proteomes" id="UP000291189">
    <property type="component" value="Unassembled WGS sequence"/>
</dbReference>
<dbReference type="InterPro" id="IPR029063">
    <property type="entry name" value="SAM-dependent_MTases_sf"/>
</dbReference>
<keyword evidence="6" id="KW-1185">Reference proteome</keyword>
<accession>A0A4Q5J5M7</accession>
<dbReference type="AlphaFoldDB" id="A0A4Q5J5M7"/>
<proteinExistence type="predicted"/>
<feature type="domain" description="Methyltransferase" evidence="4">
    <location>
        <begin position="139"/>
        <end position="233"/>
    </location>
</feature>
<dbReference type="SUPFAM" id="SSF53335">
    <property type="entry name" value="S-adenosyl-L-methionine-dependent methyltransferases"/>
    <property type="match status" value="1"/>
</dbReference>
<evidence type="ECO:0000256" key="1">
    <source>
        <dbReference type="ARBA" id="ARBA00022603"/>
    </source>
</evidence>
<evidence type="ECO:0000256" key="2">
    <source>
        <dbReference type="ARBA" id="ARBA00022679"/>
    </source>
</evidence>
<dbReference type="InterPro" id="IPR041698">
    <property type="entry name" value="Methyltransf_25"/>
</dbReference>
<protein>
    <submittedName>
        <fullName evidence="5">Class I SAM-dependent methyltransferase</fullName>
    </submittedName>
</protein>
<organism evidence="5 6">
    <name type="scientific">Nocardioides iriomotensis</name>
    <dbReference type="NCBI Taxonomy" id="715784"/>
    <lineage>
        <taxon>Bacteria</taxon>
        <taxon>Bacillati</taxon>
        <taxon>Actinomycetota</taxon>
        <taxon>Actinomycetes</taxon>
        <taxon>Propionibacteriales</taxon>
        <taxon>Nocardioidaceae</taxon>
        <taxon>Nocardioides</taxon>
    </lineage>
</organism>
<gene>
    <name evidence="5" type="ORF">ETU37_05350</name>
</gene>
<keyword evidence="2 5" id="KW-0808">Transferase</keyword>
<dbReference type="CDD" id="cd02440">
    <property type="entry name" value="AdoMet_MTases"/>
    <property type="match status" value="1"/>
</dbReference>
<feature type="compositionally biased region" description="Basic and acidic residues" evidence="3">
    <location>
        <begin position="36"/>
        <end position="47"/>
    </location>
</feature>
<dbReference type="Gene3D" id="3.40.50.150">
    <property type="entry name" value="Vaccinia Virus protein VP39"/>
    <property type="match status" value="1"/>
</dbReference>
<comment type="caution">
    <text evidence="5">The sequence shown here is derived from an EMBL/GenBank/DDBJ whole genome shotgun (WGS) entry which is preliminary data.</text>
</comment>